<accession>E8V8H8</accession>
<sequence length="697" mass="77401">MNRRELLRTAALSAATLPARNFFAQTPASSEIKQVLVVFKCHLDVGFSDTQANVMRKYFEVYFPQAIALGAAQREQGKDPYTWTTGSWLLYEYLERSSPAQRKAVEAAIASRDLAWHALPFSWETETMDRTLIEGGLSFSEELDRRFGTKTTGSKMTDVPGHSRGLISPLAAHGVTFLDIGVNAASTPPDIADLSLWQDPTGAQIVLAYHRMDYGGTILVPGSTLAYSMQVRNDNSGPHTPEEIAAIYADLRKQFPNAEIKATSLTDVANAVAPFKSNLPVVKQEIGDTWIHGIASDPPKLAEYRALARLRQQWIQDGRFTIGDATDRRFLRRFLLAVEHTWGTDTKSYLDNDHYRPTAIVAADQQGLAGYARMETSWKEKRDDLTEAISTLPSVLQAQVTASLQKLDPIEPSSDGMHPVRIGEVIECPNFLLTFDATGAITRLQNRGSQKEWASPAHPLAVFTYQTLSLQEFTDFIALYIHSTADWAYKDFGKPNIDHFGAQTAEWHPRLRGLWTNKLPTARRILAELVIPQQPTIAAGTVLLENIAPPRQLFLELLLPDAEPTIQITLTSLSKQANRMPEAMWFSFNPIVPAGAQGWSMDKVNQTVKPDEVIRGGNRAMHAVTTGIRYDGADGTFNLSTLDAPLIAVGKRSPLNFSKDLPPMNAGFHVNLYNNAWGTNYPQWCGGDWVFRFNLSA</sequence>
<evidence type="ECO:0000313" key="2">
    <source>
        <dbReference type="Proteomes" id="UP000006844"/>
    </source>
</evidence>
<dbReference type="InterPro" id="IPR011330">
    <property type="entry name" value="Glyco_hydro/deAcase_b/a-brl"/>
</dbReference>
<dbReference type="CDD" id="cd10791">
    <property type="entry name" value="GH38N_AMII_like_1"/>
    <property type="match status" value="1"/>
</dbReference>
<dbReference type="AlphaFoldDB" id="E8V8H8"/>
<dbReference type="Pfam" id="PF16477">
    <property type="entry name" value="DUF5054"/>
    <property type="match status" value="1"/>
</dbReference>
<dbReference type="Proteomes" id="UP000006844">
    <property type="component" value="Chromosome"/>
</dbReference>
<dbReference type="eggNOG" id="COG0383">
    <property type="taxonomic scope" value="Bacteria"/>
</dbReference>
<keyword evidence="1" id="KW-0378">Hydrolase</keyword>
<dbReference type="STRING" id="401053.AciPR4_2155"/>
<proteinExistence type="predicted"/>
<dbReference type="InterPro" id="IPR032482">
    <property type="entry name" value="DUF5054"/>
</dbReference>
<dbReference type="OrthoDB" id="237949at2"/>
<dbReference type="SUPFAM" id="SSF88713">
    <property type="entry name" value="Glycoside hydrolase/deacetylase"/>
    <property type="match status" value="1"/>
</dbReference>
<dbReference type="EMBL" id="CP002467">
    <property type="protein sequence ID" value="ADV82957.1"/>
    <property type="molecule type" value="Genomic_DNA"/>
</dbReference>
<dbReference type="KEGG" id="tsa:AciPR4_2155"/>
<dbReference type="HOGENOM" id="CLU_020889_0_0_0"/>
<organism evidence="1 2">
    <name type="scientific">Terriglobus saanensis (strain ATCC BAA-1853 / DSM 23119 / SP1PR4)</name>
    <dbReference type="NCBI Taxonomy" id="401053"/>
    <lineage>
        <taxon>Bacteria</taxon>
        <taxon>Pseudomonadati</taxon>
        <taxon>Acidobacteriota</taxon>
        <taxon>Terriglobia</taxon>
        <taxon>Terriglobales</taxon>
        <taxon>Acidobacteriaceae</taxon>
        <taxon>Terriglobus</taxon>
    </lineage>
</organism>
<dbReference type="GO" id="GO:0016787">
    <property type="term" value="F:hydrolase activity"/>
    <property type="evidence" value="ECO:0007669"/>
    <property type="project" value="UniProtKB-KW"/>
</dbReference>
<evidence type="ECO:0000313" key="1">
    <source>
        <dbReference type="EMBL" id="ADV82957.1"/>
    </source>
</evidence>
<gene>
    <name evidence="1" type="ordered locus">AciPR4_2155</name>
</gene>
<keyword evidence="2" id="KW-1185">Reference proteome</keyword>
<reference evidence="1 2" key="1">
    <citation type="journal article" date="2012" name="Stand. Genomic Sci.">
        <title>Complete genome sequence of Terriglobus saanensis type strain SP1PR4(T), an Acidobacteria from tundra soil.</title>
        <authorList>
            <person name="Rawat S.R."/>
            <person name="Mannisto M.K."/>
            <person name="Starovoytov V."/>
            <person name="Goodwin L."/>
            <person name="Nolan M."/>
            <person name="Hauser L."/>
            <person name="Land M."/>
            <person name="Davenport K.W."/>
            <person name="Woyke T."/>
            <person name="Haggblom M.M."/>
        </authorList>
    </citation>
    <scope>NUCLEOTIDE SEQUENCE</scope>
    <source>
        <strain evidence="2">ATCC BAA-1853 / DSM 23119 / SP1PR4</strain>
    </source>
</reference>
<protein>
    <submittedName>
        <fullName evidence="1">Glycoside hydrolase family 38</fullName>
    </submittedName>
</protein>
<dbReference type="RefSeq" id="WP_013568690.1">
    <property type="nucleotide sequence ID" value="NC_014963.1"/>
</dbReference>
<dbReference type="GO" id="GO:0005975">
    <property type="term" value="P:carbohydrate metabolic process"/>
    <property type="evidence" value="ECO:0007669"/>
    <property type="project" value="InterPro"/>
</dbReference>
<name>E8V8H8_TERSS</name>